<keyword evidence="5" id="KW-0732">Signal</keyword>
<gene>
    <name evidence="7" type="ORF">PQO05_07655</name>
</gene>
<evidence type="ECO:0000256" key="1">
    <source>
        <dbReference type="ARBA" id="ARBA00008834"/>
    </source>
</evidence>
<dbReference type="GO" id="GO:0016787">
    <property type="term" value="F:hydrolase activity"/>
    <property type="evidence" value="ECO:0007669"/>
    <property type="project" value="UniProtKB-KW"/>
</dbReference>
<keyword evidence="3 4" id="KW-0326">Glycosidase</keyword>
<dbReference type="Pfam" id="PF12708">
    <property type="entry name" value="Pect-lyase_RHGA_epim"/>
    <property type="match status" value="1"/>
</dbReference>
<accession>A0ABY7TCA1</accession>
<dbReference type="Pfam" id="PF00295">
    <property type="entry name" value="Glyco_hydro_28"/>
    <property type="match status" value="1"/>
</dbReference>
<dbReference type="SMART" id="SM00710">
    <property type="entry name" value="PbH1"/>
    <property type="match status" value="4"/>
</dbReference>
<comment type="similarity">
    <text evidence="1 4">Belongs to the glycosyl hydrolase 28 family.</text>
</comment>
<feature type="chain" id="PRO_5047351941" evidence="5">
    <location>
        <begin position="21"/>
        <end position="523"/>
    </location>
</feature>
<dbReference type="InterPro" id="IPR006626">
    <property type="entry name" value="PbH1"/>
</dbReference>
<evidence type="ECO:0000313" key="7">
    <source>
        <dbReference type="EMBL" id="WCT13809.1"/>
    </source>
</evidence>
<dbReference type="PANTHER" id="PTHR31339:SF0">
    <property type="entry name" value="PECTIN LYASE-LIKE SUPERFAMILY PROTEIN"/>
    <property type="match status" value="1"/>
</dbReference>
<keyword evidence="8" id="KW-1185">Reference proteome</keyword>
<dbReference type="Gene3D" id="2.160.20.10">
    <property type="entry name" value="Single-stranded right-handed beta-helix, Pectin lyase-like"/>
    <property type="match status" value="1"/>
</dbReference>
<proteinExistence type="inferred from homology"/>
<evidence type="ECO:0000256" key="3">
    <source>
        <dbReference type="ARBA" id="ARBA00023295"/>
    </source>
</evidence>
<dbReference type="InterPro" id="IPR024535">
    <property type="entry name" value="RHGA/B-epi-like_pectate_lyase"/>
</dbReference>
<feature type="signal peptide" evidence="5">
    <location>
        <begin position="1"/>
        <end position="20"/>
    </location>
</feature>
<dbReference type="Proteomes" id="UP001216139">
    <property type="component" value="Chromosome"/>
</dbReference>
<evidence type="ECO:0000256" key="4">
    <source>
        <dbReference type="RuleBase" id="RU361169"/>
    </source>
</evidence>
<evidence type="ECO:0000256" key="5">
    <source>
        <dbReference type="SAM" id="SignalP"/>
    </source>
</evidence>
<dbReference type="InterPro" id="IPR012334">
    <property type="entry name" value="Pectin_lyas_fold"/>
</dbReference>
<dbReference type="InterPro" id="IPR000743">
    <property type="entry name" value="Glyco_hydro_28"/>
</dbReference>
<dbReference type="PANTHER" id="PTHR31339">
    <property type="entry name" value="PECTIN LYASE-RELATED"/>
    <property type="match status" value="1"/>
</dbReference>
<evidence type="ECO:0000259" key="6">
    <source>
        <dbReference type="Pfam" id="PF12708"/>
    </source>
</evidence>
<evidence type="ECO:0000256" key="2">
    <source>
        <dbReference type="ARBA" id="ARBA00022801"/>
    </source>
</evidence>
<organism evidence="7 8">
    <name type="scientific">Mucilaginibacter jinjuensis</name>
    <dbReference type="NCBI Taxonomy" id="1176721"/>
    <lineage>
        <taxon>Bacteria</taxon>
        <taxon>Pseudomonadati</taxon>
        <taxon>Bacteroidota</taxon>
        <taxon>Sphingobacteriia</taxon>
        <taxon>Sphingobacteriales</taxon>
        <taxon>Sphingobacteriaceae</taxon>
        <taxon>Mucilaginibacter</taxon>
    </lineage>
</organism>
<sequence length="523" mass="57167">MMKLNLLFAMLVCFTHSVFAQTFNIKDYGAIADGKTVNTIAIQKTIDAASANGGGTVDVPAGIFVTGTIHLKSNINLNFESGAVLKGSPNLQDYVSYTMPVYGLNYYGMLYTTDAENVSITGLGTIDGNNPAFHDFTKAKKIDAESSKLTRQKENYRHVESGIGDGPVVPNKDRPHQMVIFSNCKNVHIRDVSLINSPFWTLHIADCDAVNISDIRLWSGILVPNADGIDVTSSSNVVIKGCDIRAGDDAIIVAGYDHHFEIPGFKRIKHVSENVVISDCNLQSYSSGLRIGFLDQNTVRNVHVSHVNITNSTRGIGIFLRDEGSLENITFSDMHIETHLHTGDWWGNGEPIHISAVRGKEHVKMGVIKNIEFNNISCTGENGMLIYGCIESVIQDVRLNNVSFQIQNSKLNDVAGGNIDMRGALYSKDQLFSSDISGLLAHYVDGLSINNFRLTWDSTITQPYFTNGISADHFKNLSILNFKGSTAPHNTKVAVLALSNGNGVETDVKNVSQFNVTGFKVSK</sequence>
<protein>
    <submittedName>
        <fullName evidence="7">Glycosyl hydrolase family 28 protein</fullName>
    </submittedName>
</protein>
<dbReference type="InterPro" id="IPR051801">
    <property type="entry name" value="GH28_Enzymes"/>
</dbReference>
<reference evidence="7 8" key="1">
    <citation type="submission" date="2023-02" db="EMBL/GenBank/DDBJ databases">
        <title>Genome sequence of Mucilaginibacter jinjuensis strain KACC 16571.</title>
        <authorList>
            <person name="Kim S."/>
            <person name="Heo J."/>
            <person name="Kwon S.-W."/>
        </authorList>
    </citation>
    <scope>NUCLEOTIDE SEQUENCE [LARGE SCALE GENOMIC DNA]</scope>
    <source>
        <strain evidence="7 8">KACC 16571</strain>
    </source>
</reference>
<dbReference type="SUPFAM" id="SSF51126">
    <property type="entry name" value="Pectin lyase-like"/>
    <property type="match status" value="1"/>
</dbReference>
<dbReference type="InterPro" id="IPR011050">
    <property type="entry name" value="Pectin_lyase_fold/virulence"/>
</dbReference>
<name>A0ABY7TCA1_9SPHI</name>
<dbReference type="EMBL" id="CP117167">
    <property type="protein sequence ID" value="WCT13809.1"/>
    <property type="molecule type" value="Genomic_DNA"/>
</dbReference>
<keyword evidence="2 4" id="KW-0378">Hydrolase</keyword>
<dbReference type="RefSeq" id="WP_273632116.1">
    <property type="nucleotide sequence ID" value="NZ_CP117167.1"/>
</dbReference>
<evidence type="ECO:0000313" key="8">
    <source>
        <dbReference type="Proteomes" id="UP001216139"/>
    </source>
</evidence>
<feature type="domain" description="Rhamnogalacturonase A/B/Epimerase-like pectate lyase" evidence="6">
    <location>
        <begin position="23"/>
        <end position="96"/>
    </location>
</feature>